<dbReference type="RefSeq" id="WP_129221112.1">
    <property type="nucleotide sequence ID" value="NZ_QYBC01000019.1"/>
</dbReference>
<dbReference type="CDD" id="cd05346">
    <property type="entry name" value="SDR_c5"/>
    <property type="match status" value="1"/>
</dbReference>
<dbReference type="PRINTS" id="PR00080">
    <property type="entry name" value="SDRFAMILY"/>
</dbReference>
<dbReference type="Gene3D" id="3.40.50.720">
    <property type="entry name" value="NAD(P)-binding Rossmann-like Domain"/>
    <property type="match status" value="1"/>
</dbReference>
<name>A0A4Q2R7H1_9HYPH</name>
<reference evidence="4 5" key="1">
    <citation type="submission" date="2018-09" db="EMBL/GenBank/DDBJ databases">
        <authorList>
            <person name="Grouzdev D.S."/>
            <person name="Krutkina M.S."/>
        </authorList>
    </citation>
    <scope>NUCLEOTIDE SEQUENCE [LARGE SCALE GENOMIC DNA]</scope>
    <source>
        <strain evidence="4 5">RmlP001</strain>
    </source>
</reference>
<keyword evidence="2" id="KW-0560">Oxidoreductase</keyword>
<evidence type="ECO:0000256" key="1">
    <source>
        <dbReference type="ARBA" id="ARBA00006484"/>
    </source>
</evidence>
<dbReference type="EMBL" id="QYBC01000019">
    <property type="protein sequence ID" value="RYB02577.1"/>
    <property type="molecule type" value="Genomic_DNA"/>
</dbReference>
<proteinExistence type="inferred from homology"/>
<dbReference type="SUPFAM" id="SSF51735">
    <property type="entry name" value="NAD(P)-binding Rossmann-fold domains"/>
    <property type="match status" value="1"/>
</dbReference>
<evidence type="ECO:0000313" key="4">
    <source>
        <dbReference type="EMBL" id="RYB02577.1"/>
    </source>
</evidence>
<dbReference type="AlphaFoldDB" id="A0A4Q2R7H1"/>
<keyword evidence="5" id="KW-1185">Reference proteome</keyword>
<dbReference type="PRINTS" id="PR00081">
    <property type="entry name" value="GDHRDH"/>
</dbReference>
<comment type="similarity">
    <text evidence="1 3">Belongs to the short-chain dehydrogenases/reductases (SDR) family.</text>
</comment>
<organism evidence="4 5">
    <name type="scientific">Lichenibacterium ramalinae</name>
    <dbReference type="NCBI Taxonomy" id="2316527"/>
    <lineage>
        <taxon>Bacteria</taxon>
        <taxon>Pseudomonadati</taxon>
        <taxon>Pseudomonadota</taxon>
        <taxon>Alphaproteobacteria</taxon>
        <taxon>Hyphomicrobiales</taxon>
        <taxon>Lichenihabitantaceae</taxon>
        <taxon>Lichenibacterium</taxon>
    </lineage>
</organism>
<dbReference type="Pfam" id="PF00106">
    <property type="entry name" value="adh_short"/>
    <property type="match status" value="1"/>
</dbReference>
<reference evidence="4 5" key="2">
    <citation type="submission" date="2019-02" db="EMBL/GenBank/DDBJ databases">
        <title>'Lichenibacterium ramalinii' gen. nov. sp. nov., 'Lichenibacterium minor' gen. nov. sp. nov.</title>
        <authorList>
            <person name="Pankratov T."/>
        </authorList>
    </citation>
    <scope>NUCLEOTIDE SEQUENCE [LARGE SCALE GENOMIC DNA]</scope>
    <source>
        <strain evidence="4 5">RmlP001</strain>
    </source>
</reference>
<sequence>MSLTVFVTGATAGFGKAIAERLVGDGHRVIAAGRRAERLEALQAALGDRLLPFVLDVTDTSAVAALPSSLPEGWREVDVLVNNAGLALGLDPAQKADLRQWDQMVATNITGLMHMTRALLPAMVERNRGHVVNLGSIAGSYPYPGGHVYGGTKAFVKQFSLNLKADLVGTMVRVTDVEPGLCGGTEFSTVRFSGDDAKAAAVYQGTEPLTAADIAETVSWVVNLPGHVNINRVEMMPTCQASGPLAIKRQG</sequence>
<dbReference type="InterPro" id="IPR002347">
    <property type="entry name" value="SDR_fam"/>
</dbReference>
<evidence type="ECO:0000256" key="2">
    <source>
        <dbReference type="ARBA" id="ARBA00023002"/>
    </source>
</evidence>
<dbReference type="FunFam" id="3.40.50.720:FF:000047">
    <property type="entry name" value="NADP-dependent L-serine/L-allo-threonine dehydrogenase"/>
    <property type="match status" value="1"/>
</dbReference>
<evidence type="ECO:0000256" key="3">
    <source>
        <dbReference type="RuleBase" id="RU000363"/>
    </source>
</evidence>
<dbReference type="PANTHER" id="PTHR42901:SF1">
    <property type="entry name" value="ALCOHOL DEHYDROGENASE"/>
    <property type="match status" value="1"/>
</dbReference>
<protein>
    <submittedName>
        <fullName evidence="4">SDR family oxidoreductase</fullName>
    </submittedName>
</protein>
<dbReference type="OrthoDB" id="658698at2"/>
<comment type="caution">
    <text evidence="4">The sequence shown here is derived from an EMBL/GenBank/DDBJ whole genome shotgun (WGS) entry which is preliminary data.</text>
</comment>
<gene>
    <name evidence="4" type="ORF">D3272_20700</name>
</gene>
<evidence type="ECO:0000313" key="5">
    <source>
        <dbReference type="Proteomes" id="UP000289411"/>
    </source>
</evidence>
<dbReference type="InterPro" id="IPR036291">
    <property type="entry name" value="NAD(P)-bd_dom_sf"/>
</dbReference>
<accession>A0A4Q2R7H1</accession>
<dbReference type="GO" id="GO:0016616">
    <property type="term" value="F:oxidoreductase activity, acting on the CH-OH group of donors, NAD or NADP as acceptor"/>
    <property type="evidence" value="ECO:0007669"/>
    <property type="project" value="UniProtKB-ARBA"/>
</dbReference>
<dbReference type="Proteomes" id="UP000289411">
    <property type="component" value="Unassembled WGS sequence"/>
</dbReference>
<dbReference type="PANTHER" id="PTHR42901">
    <property type="entry name" value="ALCOHOL DEHYDROGENASE"/>
    <property type="match status" value="1"/>
</dbReference>